<evidence type="ECO:0000256" key="6">
    <source>
        <dbReference type="PROSITE-ProRule" id="PRU10141"/>
    </source>
</evidence>
<sequence>MSSDIDSASSVHAVEDPSGLPFDPPGSVRMTAELRYRYNDDRRPIVNQYLRGHRVGKGQHGEVWVCWDLSDNRRELAIKAVKRNNPRAEKMNMLRRRNIPASSHTPLTEKLGSLEHKIRKEIAIMKKCRHGHVVRLLEVIDDKLNDRIYMVMEYLSGGEIKWRNEQNEPVLQVDQCRRICRDVILGLEYLHYQGIIHRDIKPANLLWTADRQMVKISDFGVSHFSYAQRLAAAGRGNALDDANDPILLDDSDLSKRAGTPPFLAPEVIAEYNGDPSPSISASATSTTLPSLRSAPHIGSSSTVRPNTSHRLQITKAIDVWALGVTLYCLLFGKIPFRAPDSSEYMLYNIICKNDWEPEDTMGYDCLPTGGRKPKDKKSEGFVVMNLLDKLLEKDPNKRMTLDQAKRFDWFLRDIPHHQEWLRQTSPSRIDMVMVTESDTRTAMTTVRFSWGWPKRLTRRISSLLKGVRPSRATSSHHDEDDDFGVCSSPTIAVERHKSASARMSSSEFDEGKRRGGARSVIVRNDSTPNMGRREESIERWARNASNSRARDSRVSRPPSRQREFKALLPLDQSRPSASSSLGHTSHGRDNANTPLPDDAMFLGAGGVCNDPSSLISSNLPLGLNQSICHSPVVLRHPQPERIYITPPTSAVPDPSLYDSGHGRHLPIRSATQSPSPLQQVAYESESSATSEDDYDDLDDDSSFFRDTHRDRQAESEALQASTSLMYEEVDEDESDEETVPIEVKRRRPSVSLTATSPVPLSDFSDDAH</sequence>
<dbReference type="InterPro" id="IPR017441">
    <property type="entry name" value="Protein_kinase_ATP_BS"/>
</dbReference>
<evidence type="ECO:0000256" key="1">
    <source>
        <dbReference type="ARBA" id="ARBA00022527"/>
    </source>
</evidence>
<feature type="compositionally biased region" description="Basic and acidic residues" evidence="7">
    <location>
        <begin position="548"/>
        <end position="565"/>
    </location>
</feature>
<dbReference type="SUPFAM" id="SSF56112">
    <property type="entry name" value="Protein kinase-like (PK-like)"/>
    <property type="match status" value="1"/>
</dbReference>
<keyword evidence="1" id="KW-0723">Serine/threonine-protein kinase</keyword>
<dbReference type="GO" id="GO:0005524">
    <property type="term" value="F:ATP binding"/>
    <property type="evidence" value="ECO:0007669"/>
    <property type="project" value="UniProtKB-UniRule"/>
</dbReference>
<keyword evidence="4 9" id="KW-0418">Kinase</keyword>
<protein>
    <submittedName>
        <fullName evidence="9">Kinase-like domain-containing protein</fullName>
    </submittedName>
</protein>
<dbReference type="SMART" id="SM00220">
    <property type="entry name" value="S_TKc"/>
    <property type="match status" value="1"/>
</dbReference>
<dbReference type="OrthoDB" id="68483at2759"/>
<evidence type="ECO:0000313" key="9">
    <source>
        <dbReference type="EMBL" id="KAG1821572.1"/>
    </source>
</evidence>
<feature type="compositionally biased region" description="Acidic residues" evidence="7">
    <location>
        <begin position="690"/>
        <end position="701"/>
    </location>
</feature>
<dbReference type="PROSITE" id="PS50011">
    <property type="entry name" value="PROTEIN_KINASE_DOM"/>
    <property type="match status" value="1"/>
</dbReference>
<feature type="compositionally biased region" description="Basic and acidic residues" evidence="7">
    <location>
        <begin position="531"/>
        <end position="541"/>
    </location>
</feature>
<feature type="compositionally biased region" description="Polar residues" evidence="7">
    <location>
        <begin position="669"/>
        <end position="678"/>
    </location>
</feature>
<dbReference type="PROSITE" id="PS00107">
    <property type="entry name" value="PROTEIN_KINASE_ATP"/>
    <property type="match status" value="1"/>
</dbReference>
<keyword evidence="5 6" id="KW-0067">ATP-binding</keyword>
<feature type="region of interest" description="Disordered" evidence="7">
    <location>
        <begin position="466"/>
        <end position="595"/>
    </location>
</feature>
<dbReference type="Gene3D" id="1.10.510.10">
    <property type="entry name" value="Transferase(Phosphotransferase) domain 1"/>
    <property type="match status" value="1"/>
</dbReference>
<feature type="domain" description="Protein kinase" evidence="8">
    <location>
        <begin position="49"/>
        <end position="410"/>
    </location>
</feature>
<dbReference type="Gene3D" id="3.30.200.20">
    <property type="entry name" value="Phosphorylase Kinase, domain 1"/>
    <property type="match status" value="1"/>
</dbReference>
<dbReference type="Pfam" id="PF00069">
    <property type="entry name" value="Pkinase"/>
    <property type="match status" value="2"/>
</dbReference>
<organism evidence="9 10">
    <name type="scientific">Suillus subaureus</name>
    <dbReference type="NCBI Taxonomy" id="48587"/>
    <lineage>
        <taxon>Eukaryota</taxon>
        <taxon>Fungi</taxon>
        <taxon>Dikarya</taxon>
        <taxon>Basidiomycota</taxon>
        <taxon>Agaricomycotina</taxon>
        <taxon>Agaricomycetes</taxon>
        <taxon>Agaricomycetidae</taxon>
        <taxon>Boletales</taxon>
        <taxon>Suillineae</taxon>
        <taxon>Suillaceae</taxon>
        <taxon>Suillus</taxon>
    </lineage>
</organism>
<dbReference type="PANTHER" id="PTHR43895:SF152">
    <property type="entry name" value="SERINE_THREONINE-PROTEIN KINASE TOS3"/>
    <property type="match status" value="1"/>
</dbReference>
<reference evidence="9" key="1">
    <citation type="journal article" date="2020" name="New Phytol.">
        <title>Comparative genomics reveals dynamic genome evolution in host specialist ectomycorrhizal fungi.</title>
        <authorList>
            <person name="Lofgren L.A."/>
            <person name="Nguyen N.H."/>
            <person name="Vilgalys R."/>
            <person name="Ruytinx J."/>
            <person name="Liao H.L."/>
            <person name="Branco S."/>
            <person name="Kuo A."/>
            <person name="LaButti K."/>
            <person name="Lipzen A."/>
            <person name="Andreopoulos W."/>
            <person name="Pangilinan J."/>
            <person name="Riley R."/>
            <person name="Hundley H."/>
            <person name="Na H."/>
            <person name="Barry K."/>
            <person name="Grigoriev I.V."/>
            <person name="Stajich J.E."/>
            <person name="Kennedy P.G."/>
        </authorList>
    </citation>
    <scope>NUCLEOTIDE SEQUENCE</scope>
    <source>
        <strain evidence="9">MN1</strain>
    </source>
</reference>
<keyword evidence="10" id="KW-1185">Reference proteome</keyword>
<dbReference type="GO" id="GO:0007165">
    <property type="term" value="P:signal transduction"/>
    <property type="evidence" value="ECO:0007669"/>
    <property type="project" value="TreeGrafter"/>
</dbReference>
<dbReference type="InterPro" id="IPR000719">
    <property type="entry name" value="Prot_kinase_dom"/>
</dbReference>
<feature type="compositionally biased region" description="Acidic residues" evidence="7">
    <location>
        <begin position="727"/>
        <end position="739"/>
    </location>
</feature>
<dbReference type="AlphaFoldDB" id="A0A9P7EHU9"/>
<proteinExistence type="predicted"/>
<evidence type="ECO:0000259" key="8">
    <source>
        <dbReference type="PROSITE" id="PS50011"/>
    </source>
</evidence>
<feature type="compositionally biased region" description="Basic and acidic residues" evidence="7">
    <location>
        <begin position="702"/>
        <end position="714"/>
    </location>
</feature>
<evidence type="ECO:0000256" key="3">
    <source>
        <dbReference type="ARBA" id="ARBA00022741"/>
    </source>
</evidence>
<name>A0A9P7EHU9_9AGAM</name>
<evidence type="ECO:0000256" key="7">
    <source>
        <dbReference type="SAM" id="MobiDB-lite"/>
    </source>
</evidence>
<dbReference type="RefSeq" id="XP_041196312.1">
    <property type="nucleotide sequence ID" value="XM_041334793.1"/>
</dbReference>
<keyword evidence="3 6" id="KW-0547">Nucleotide-binding</keyword>
<dbReference type="InterPro" id="IPR011009">
    <property type="entry name" value="Kinase-like_dom_sf"/>
</dbReference>
<feature type="compositionally biased region" description="Polar residues" evidence="7">
    <location>
        <begin position="1"/>
        <end position="10"/>
    </location>
</feature>
<evidence type="ECO:0000256" key="2">
    <source>
        <dbReference type="ARBA" id="ARBA00022679"/>
    </source>
</evidence>
<feature type="compositionally biased region" description="Polar residues" evidence="7">
    <location>
        <begin position="573"/>
        <end position="583"/>
    </location>
</feature>
<dbReference type="Proteomes" id="UP000807769">
    <property type="component" value="Unassembled WGS sequence"/>
</dbReference>
<evidence type="ECO:0000256" key="4">
    <source>
        <dbReference type="ARBA" id="ARBA00022777"/>
    </source>
</evidence>
<dbReference type="PANTHER" id="PTHR43895">
    <property type="entry name" value="CALCIUM/CALMODULIN-DEPENDENT PROTEIN KINASE KINASE-RELATED"/>
    <property type="match status" value="1"/>
</dbReference>
<dbReference type="CDD" id="cd14008">
    <property type="entry name" value="STKc_LKB1_CaMKK"/>
    <property type="match status" value="1"/>
</dbReference>
<dbReference type="GO" id="GO:0004674">
    <property type="term" value="F:protein serine/threonine kinase activity"/>
    <property type="evidence" value="ECO:0007669"/>
    <property type="project" value="UniProtKB-KW"/>
</dbReference>
<feature type="region of interest" description="Disordered" evidence="7">
    <location>
        <begin position="1"/>
        <end position="26"/>
    </location>
</feature>
<comment type="caution">
    <text evidence="9">The sequence shown here is derived from an EMBL/GenBank/DDBJ whole genome shotgun (WGS) entry which is preliminary data.</text>
</comment>
<accession>A0A9P7EHU9</accession>
<dbReference type="EMBL" id="JABBWG010000006">
    <property type="protein sequence ID" value="KAG1821572.1"/>
    <property type="molecule type" value="Genomic_DNA"/>
</dbReference>
<keyword evidence="2" id="KW-0808">Transferase</keyword>
<evidence type="ECO:0000313" key="10">
    <source>
        <dbReference type="Proteomes" id="UP000807769"/>
    </source>
</evidence>
<gene>
    <name evidence="9" type="ORF">BJ212DRAFT_1332093</name>
</gene>
<feature type="binding site" evidence="6">
    <location>
        <position position="79"/>
    </location>
    <ligand>
        <name>ATP</name>
        <dbReference type="ChEBI" id="CHEBI:30616"/>
    </ligand>
</feature>
<evidence type="ECO:0000256" key="5">
    <source>
        <dbReference type="ARBA" id="ARBA00022840"/>
    </source>
</evidence>
<feature type="region of interest" description="Disordered" evidence="7">
    <location>
        <begin position="643"/>
        <end position="768"/>
    </location>
</feature>
<dbReference type="GeneID" id="64628810"/>